<dbReference type="WBParaSite" id="PSAMB.scaffold39size102378.g3549.t1">
    <property type="protein sequence ID" value="PSAMB.scaffold39size102378.g3549.t1"/>
    <property type="gene ID" value="PSAMB.scaffold39size102378.g3549"/>
</dbReference>
<dbReference type="Gene3D" id="3.30.710.10">
    <property type="entry name" value="Potassium Channel Kv1.1, Chain A"/>
    <property type="match status" value="1"/>
</dbReference>
<reference evidence="10" key="1">
    <citation type="submission" date="2022-11" db="UniProtKB">
        <authorList>
            <consortium name="WormBaseParasite"/>
        </authorList>
    </citation>
    <scope>IDENTIFICATION</scope>
</reference>
<accession>A0A914WGY6</accession>
<dbReference type="PROSITE" id="PS50097">
    <property type="entry name" value="BTB"/>
    <property type="match status" value="1"/>
</dbReference>
<dbReference type="InterPro" id="IPR056423">
    <property type="entry name" value="BACK_BPM_SPOP"/>
</dbReference>
<dbReference type="PROSITE" id="PS50144">
    <property type="entry name" value="MATH"/>
    <property type="match status" value="1"/>
</dbReference>
<evidence type="ECO:0000256" key="1">
    <source>
        <dbReference type="ARBA" id="ARBA00004123"/>
    </source>
</evidence>
<dbReference type="InterPro" id="IPR000210">
    <property type="entry name" value="BTB/POZ_dom"/>
</dbReference>
<evidence type="ECO:0000259" key="7">
    <source>
        <dbReference type="PROSITE" id="PS50097"/>
    </source>
</evidence>
<evidence type="ECO:0000256" key="3">
    <source>
        <dbReference type="ARBA" id="ARBA00010846"/>
    </source>
</evidence>
<comment type="similarity">
    <text evidence="3">Belongs to the Tdpoz family.</text>
</comment>
<dbReference type="Gene3D" id="2.60.210.10">
    <property type="entry name" value="Apoptosis, Tumor Necrosis Factor Receptor Associated Protein 2, Chain A"/>
    <property type="match status" value="1"/>
</dbReference>
<keyword evidence="4" id="KW-0833">Ubl conjugation pathway</keyword>
<dbReference type="SMART" id="SM00061">
    <property type="entry name" value="MATH"/>
    <property type="match status" value="1"/>
</dbReference>
<sequence length="421" mass="46824">MLKRASTSSRADETASPSPRKLEVVSKQATKVTALSTRLEWKIDQFEKLMKLFKNSQNLISKQFGCPLAPSVTWELHVYPNGKREEDAGNVSFFLRQVGLQRGEDPIMTEFQIYALDTNGQRVSVCRDTKDFTHQQGRGKFQVTRDKMVAALKADGSLLLICEVEYFPPGSKISVEQAVDVDAEELEERVEISLRDSLREMLDSELFTDCCIKVGNKLLKAHRCILGQHSEVFRSMFAQESMIEAQNGIIDITDSRYEPVRAMLEFMYTGSTDLVDQCPEEILAIADKYAILPLKEQCEKRLARTISAKNVSTTAMFADTYSAPVLKAACTRFLSQHHKDVLRSAEWKQLKRERSELANELLESVLAGGDVAPADYSMGGASDEAGPSTSSAVKAEPGAGASNSAVRPPPRKRVRRTGRST</sequence>
<dbReference type="InterPro" id="IPR011333">
    <property type="entry name" value="SKP1/BTB/POZ_sf"/>
</dbReference>
<keyword evidence="5" id="KW-0539">Nucleus</keyword>
<protein>
    <submittedName>
        <fullName evidence="10">Uncharacterized protein</fullName>
    </submittedName>
</protein>
<feature type="region of interest" description="Disordered" evidence="6">
    <location>
        <begin position="376"/>
        <end position="421"/>
    </location>
</feature>
<feature type="region of interest" description="Disordered" evidence="6">
    <location>
        <begin position="1"/>
        <end position="22"/>
    </location>
</feature>
<feature type="compositionally biased region" description="Basic residues" evidence="6">
    <location>
        <begin position="409"/>
        <end position="421"/>
    </location>
</feature>
<dbReference type="PANTHER" id="PTHR24413">
    <property type="entry name" value="SPECKLE-TYPE POZ PROTEIN"/>
    <property type="match status" value="1"/>
</dbReference>
<evidence type="ECO:0000256" key="2">
    <source>
        <dbReference type="ARBA" id="ARBA00004906"/>
    </source>
</evidence>
<feature type="domain" description="MATH" evidence="8">
    <location>
        <begin position="36"/>
        <end position="164"/>
    </location>
</feature>
<dbReference type="SUPFAM" id="SSF54695">
    <property type="entry name" value="POZ domain"/>
    <property type="match status" value="1"/>
</dbReference>
<dbReference type="GO" id="GO:0030163">
    <property type="term" value="P:protein catabolic process"/>
    <property type="evidence" value="ECO:0007669"/>
    <property type="project" value="UniProtKB-ARBA"/>
</dbReference>
<feature type="domain" description="BTB" evidence="7">
    <location>
        <begin position="208"/>
        <end position="276"/>
    </location>
</feature>
<dbReference type="CDD" id="cd00121">
    <property type="entry name" value="MATH"/>
    <property type="match status" value="1"/>
</dbReference>
<keyword evidence="9" id="KW-1185">Reference proteome</keyword>
<dbReference type="InterPro" id="IPR002083">
    <property type="entry name" value="MATH/TRAF_dom"/>
</dbReference>
<dbReference type="Pfam" id="PF24570">
    <property type="entry name" value="BACK_BPM_SPOP"/>
    <property type="match status" value="1"/>
</dbReference>
<evidence type="ECO:0000259" key="8">
    <source>
        <dbReference type="PROSITE" id="PS50144"/>
    </source>
</evidence>
<dbReference type="InterPro" id="IPR008974">
    <property type="entry name" value="TRAF-like"/>
</dbReference>
<name>A0A914WGY6_9BILA</name>
<dbReference type="Gene3D" id="1.25.40.420">
    <property type="match status" value="1"/>
</dbReference>
<evidence type="ECO:0000256" key="6">
    <source>
        <dbReference type="SAM" id="MobiDB-lite"/>
    </source>
</evidence>
<evidence type="ECO:0000256" key="5">
    <source>
        <dbReference type="ARBA" id="ARBA00023242"/>
    </source>
</evidence>
<organism evidence="9 10">
    <name type="scientific">Plectus sambesii</name>
    <dbReference type="NCBI Taxonomy" id="2011161"/>
    <lineage>
        <taxon>Eukaryota</taxon>
        <taxon>Metazoa</taxon>
        <taxon>Ecdysozoa</taxon>
        <taxon>Nematoda</taxon>
        <taxon>Chromadorea</taxon>
        <taxon>Plectida</taxon>
        <taxon>Plectina</taxon>
        <taxon>Plectoidea</taxon>
        <taxon>Plectidae</taxon>
        <taxon>Plectus</taxon>
    </lineage>
</organism>
<comment type="pathway">
    <text evidence="2">Protein modification; protein ubiquitination.</text>
</comment>
<evidence type="ECO:0000313" key="10">
    <source>
        <dbReference type="WBParaSite" id="PSAMB.scaffold39size102378.g3549.t1"/>
    </source>
</evidence>
<evidence type="ECO:0000313" key="9">
    <source>
        <dbReference type="Proteomes" id="UP000887566"/>
    </source>
</evidence>
<dbReference type="SUPFAM" id="SSF49599">
    <property type="entry name" value="TRAF domain-like"/>
    <property type="match status" value="1"/>
</dbReference>
<comment type="subcellular location">
    <subcellularLocation>
        <location evidence="1">Nucleus</location>
    </subcellularLocation>
</comment>
<dbReference type="Proteomes" id="UP000887566">
    <property type="component" value="Unplaced"/>
</dbReference>
<dbReference type="SMART" id="SM00225">
    <property type="entry name" value="BTB"/>
    <property type="match status" value="1"/>
</dbReference>
<dbReference type="Pfam" id="PF22486">
    <property type="entry name" value="MATH_2"/>
    <property type="match status" value="1"/>
</dbReference>
<evidence type="ECO:0000256" key="4">
    <source>
        <dbReference type="ARBA" id="ARBA00022786"/>
    </source>
</evidence>
<dbReference type="Pfam" id="PF00651">
    <property type="entry name" value="BTB"/>
    <property type="match status" value="1"/>
</dbReference>
<dbReference type="GO" id="GO:0005634">
    <property type="term" value="C:nucleus"/>
    <property type="evidence" value="ECO:0007669"/>
    <property type="project" value="UniProtKB-SubCell"/>
</dbReference>
<proteinExistence type="inferred from homology"/>
<dbReference type="AlphaFoldDB" id="A0A914WGY6"/>